<comment type="caution">
    <text evidence="7">The sequence shown here is derived from an EMBL/GenBank/DDBJ whole genome shotgun (WGS) entry which is preliminary data.</text>
</comment>
<proteinExistence type="predicted"/>
<evidence type="ECO:0000256" key="4">
    <source>
        <dbReference type="ARBA" id="ARBA00023136"/>
    </source>
</evidence>
<evidence type="ECO:0000259" key="6">
    <source>
        <dbReference type="Pfam" id="PF04547"/>
    </source>
</evidence>
<comment type="subcellular location">
    <subcellularLocation>
        <location evidence="1">Membrane</location>
        <topology evidence="1">Multi-pass membrane protein</topology>
    </subcellularLocation>
</comment>
<dbReference type="InterPro" id="IPR049452">
    <property type="entry name" value="Anoctamin_TM"/>
</dbReference>
<evidence type="ECO:0000256" key="2">
    <source>
        <dbReference type="ARBA" id="ARBA00022692"/>
    </source>
</evidence>
<evidence type="ECO:0000313" key="7">
    <source>
        <dbReference type="EMBL" id="KAK7859921.1"/>
    </source>
</evidence>
<accession>A0AAW0M911</accession>
<keyword evidence="3 5" id="KW-1133">Transmembrane helix</keyword>
<dbReference type="Proteomes" id="UP000237347">
    <property type="component" value="Unassembled WGS sequence"/>
</dbReference>
<evidence type="ECO:0000256" key="3">
    <source>
        <dbReference type="ARBA" id="ARBA00022989"/>
    </source>
</evidence>
<name>A0AAW0M911_QUESU</name>
<dbReference type="GO" id="GO:0005254">
    <property type="term" value="F:chloride channel activity"/>
    <property type="evidence" value="ECO:0007669"/>
    <property type="project" value="TreeGrafter"/>
</dbReference>
<keyword evidence="8" id="KW-1185">Reference proteome</keyword>
<keyword evidence="2 5" id="KW-0812">Transmembrane</keyword>
<dbReference type="GO" id="GO:0016020">
    <property type="term" value="C:membrane"/>
    <property type="evidence" value="ECO:0007669"/>
    <property type="project" value="UniProtKB-SubCell"/>
</dbReference>
<reference evidence="7 8" key="1">
    <citation type="journal article" date="2018" name="Sci. Data">
        <title>The draft genome sequence of cork oak.</title>
        <authorList>
            <person name="Ramos A.M."/>
            <person name="Usie A."/>
            <person name="Barbosa P."/>
            <person name="Barros P.M."/>
            <person name="Capote T."/>
            <person name="Chaves I."/>
            <person name="Simoes F."/>
            <person name="Abreu I."/>
            <person name="Carrasquinho I."/>
            <person name="Faro C."/>
            <person name="Guimaraes J.B."/>
            <person name="Mendonca D."/>
            <person name="Nobrega F."/>
            <person name="Rodrigues L."/>
            <person name="Saibo N.J.M."/>
            <person name="Varela M.C."/>
            <person name="Egas C."/>
            <person name="Matos J."/>
            <person name="Miguel C.M."/>
            <person name="Oliveira M.M."/>
            <person name="Ricardo C.P."/>
            <person name="Goncalves S."/>
        </authorList>
    </citation>
    <scope>NUCLEOTIDE SEQUENCE [LARGE SCALE GENOMIC DNA]</scope>
    <source>
        <strain evidence="8">cv. HL8</strain>
    </source>
</reference>
<evidence type="ECO:0000256" key="1">
    <source>
        <dbReference type="ARBA" id="ARBA00004141"/>
    </source>
</evidence>
<dbReference type="PANTHER" id="PTHR12308">
    <property type="entry name" value="ANOCTAMIN"/>
    <property type="match status" value="1"/>
</dbReference>
<dbReference type="AlphaFoldDB" id="A0AAW0M911"/>
<keyword evidence="4 5" id="KW-0472">Membrane</keyword>
<evidence type="ECO:0000256" key="5">
    <source>
        <dbReference type="SAM" id="Phobius"/>
    </source>
</evidence>
<evidence type="ECO:0000313" key="8">
    <source>
        <dbReference type="Proteomes" id="UP000237347"/>
    </source>
</evidence>
<protein>
    <submittedName>
        <fullName evidence="7">Anoctamin-like protein</fullName>
    </submittedName>
</protein>
<feature type="transmembrane region" description="Helical" evidence="5">
    <location>
        <begin position="99"/>
        <end position="122"/>
    </location>
</feature>
<dbReference type="InterPro" id="IPR007632">
    <property type="entry name" value="Anoctamin"/>
</dbReference>
<sequence length="225" mass="24969">MAQKLQLQLKEVGSKLETPPSTKDSLVKLLKVKRSGQKEWLNQVGRGIRCSGNCLVAEKAEGKKVTNLTLMLSGVLKRSVFLVEVGAGPVDSPADCLELALQFGMIMMFACAFPLAFAFATLNNITEIRTDALKLLAMLKRPVPRAATTIGAWLNIFQGKWSIEPGLAIILVIEHILLLIKFGFSRFVPESQSCEKCHTGTGCVLKTALENHFWWQKDVWRGKRE</sequence>
<dbReference type="EMBL" id="PKMF04000009">
    <property type="protein sequence ID" value="KAK7859921.1"/>
    <property type="molecule type" value="Genomic_DNA"/>
</dbReference>
<dbReference type="PANTHER" id="PTHR12308:SF73">
    <property type="entry name" value="ANOCTAMIN"/>
    <property type="match status" value="1"/>
</dbReference>
<gene>
    <name evidence="7" type="ORF">CFP56_000416</name>
</gene>
<organism evidence="7 8">
    <name type="scientific">Quercus suber</name>
    <name type="common">Cork oak</name>
    <dbReference type="NCBI Taxonomy" id="58331"/>
    <lineage>
        <taxon>Eukaryota</taxon>
        <taxon>Viridiplantae</taxon>
        <taxon>Streptophyta</taxon>
        <taxon>Embryophyta</taxon>
        <taxon>Tracheophyta</taxon>
        <taxon>Spermatophyta</taxon>
        <taxon>Magnoliopsida</taxon>
        <taxon>eudicotyledons</taxon>
        <taxon>Gunneridae</taxon>
        <taxon>Pentapetalae</taxon>
        <taxon>rosids</taxon>
        <taxon>fabids</taxon>
        <taxon>Fagales</taxon>
        <taxon>Fagaceae</taxon>
        <taxon>Quercus</taxon>
    </lineage>
</organism>
<dbReference type="Pfam" id="PF04547">
    <property type="entry name" value="Anoctamin"/>
    <property type="match status" value="1"/>
</dbReference>
<feature type="domain" description="Anoctamin transmembrane" evidence="6">
    <location>
        <begin position="90"/>
        <end position="158"/>
    </location>
</feature>